<dbReference type="SUPFAM" id="SSF50475">
    <property type="entry name" value="FMN-binding split barrel"/>
    <property type="match status" value="1"/>
</dbReference>
<dbReference type="EMBL" id="FWFX01000006">
    <property type="protein sequence ID" value="SLN44274.1"/>
    <property type="molecule type" value="Genomic_DNA"/>
</dbReference>
<sequence length="215" mass="24073">MTKGNNPFGDYSDFITSVDDLEALSGPPMPQILAKELQELDEICSEFISKSPMCIMATANPAGYVDLSPRGDPPGFSSVLGSTLLALPDRPGNKRMDSFHNLLKDPRIGLLFFVPDRGETLRIRGTARLCRDARLLESMQVNNRAPKLALLVHVETAFMHCPKCIMRSNLWQPEKWQDASDLADMNAAMVKHAHIPVSPEEWFKKLMEEGEIDLY</sequence>
<accession>A0A1X6ZB51</accession>
<evidence type="ECO:0000259" key="1">
    <source>
        <dbReference type="Pfam" id="PF01243"/>
    </source>
</evidence>
<dbReference type="InterPro" id="IPR011576">
    <property type="entry name" value="Pyridox_Oxase_N"/>
</dbReference>
<name>A0A1X6ZB51_9RHOB</name>
<reference evidence="2 3" key="1">
    <citation type="submission" date="2017-03" db="EMBL/GenBank/DDBJ databases">
        <authorList>
            <person name="Afonso C.L."/>
            <person name="Miller P.J."/>
            <person name="Scott M.A."/>
            <person name="Spackman E."/>
            <person name="Goraichik I."/>
            <person name="Dimitrov K.M."/>
            <person name="Suarez D.L."/>
            <person name="Swayne D.E."/>
        </authorList>
    </citation>
    <scope>NUCLEOTIDE SEQUENCE [LARGE SCALE GENOMIC DNA]</scope>
    <source>
        <strain evidence="2 3">CECT 7450</strain>
    </source>
</reference>
<dbReference type="InterPro" id="IPR012349">
    <property type="entry name" value="Split_barrel_FMN-bd"/>
</dbReference>
<proteinExistence type="predicted"/>
<gene>
    <name evidence="2" type="ORF">ROA7450_02142</name>
</gene>
<feature type="domain" description="Pyridoxamine 5'-phosphate oxidase N-terminal" evidence="1">
    <location>
        <begin position="42"/>
        <end position="160"/>
    </location>
</feature>
<dbReference type="RefSeq" id="WP_085805672.1">
    <property type="nucleotide sequence ID" value="NZ_FWFX01000006.1"/>
</dbReference>
<dbReference type="Proteomes" id="UP000193061">
    <property type="component" value="Unassembled WGS sequence"/>
</dbReference>
<organism evidence="2 3">
    <name type="scientific">Roseovarius albus</name>
    <dbReference type="NCBI Taxonomy" id="1247867"/>
    <lineage>
        <taxon>Bacteria</taxon>
        <taxon>Pseudomonadati</taxon>
        <taxon>Pseudomonadota</taxon>
        <taxon>Alphaproteobacteria</taxon>
        <taxon>Rhodobacterales</taxon>
        <taxon>Roseobacteraceae</taxon>
        <taxon>Roseovarius</taxon>
    </lineage>
</organism>
<dbReference type="Gene3D" id="2.30.110.10">
    <property type="entry name" value="Electron Transport, Fmn-binding Protein, Chain A"/>
    <property type="match status" value="1"/>
</dbReference>
<dbReference type="NCBIfam" id="TIGR04025">
    <property type="entry name" value="PPOX_FMN_DR2398"/>
    <property type="match status" value="1"/>
</dbReference>
<keyword evidence="3" id="KW-1185">Reference proteome</keyword>
<dbReference type="PANTHER" id="PTHR42815:SF2">
    <property type="entry name" value="FAD-BINDING, PUTATIVE (AFU_ORTHOLOGUE AFUA_6G07600)-RELATED"/>
    <property type="match status" value="1"/>
</dbReference>
<evidence type="ECO:0000313" key="2">
    <source>
        <dbReference type="EMBL" id="SLN44274.1"/>
    </source>
</evidence>
<dbReference type="PANTHER" id="PTHR42815">
    <property type="entry name" value="FAD-BINDING, PUTATIVE (AFU_ORTHOLOGUE AFUA_6G07600)-RELATED"/>
    <property type="match status" value="1"/>
</dbReference>
<evidence type="ECO:0000313" key="3">
    <source>
        <dbReference type="Proteomes" id="UP000193061"/>
    </source>
</evidence>
<dbReference type="Pfam" id="PF01243">
    <property type="entry name" value="PNPOx_N"/>
    <property type="match status" value="1"/>
</dbReference>
<protein>
    <submittedName>
        <fullName evidence="2">Pyridoxamine 5'-phosphate oxidase</fullName>
    </submittedName>
</protein>
<dbReference type="AlphaFoldDB" id="A0A1X6ZB51"/>
<dbReference type="InterPro" id="IPR024029">
    <property type="entry name" value="Pyridox_Oxase_FMN-dep"/>
</dbReference>
<dbReference type="OrthoDB" id="9790331at2"/>